<dbReference type="SUPFAM" id="SSF53613">
    <property type="entry name" value="Ribokinase-like"/>
    <property type="match status" value="1"/>
</dbReference>
<feature type="binding site" evidence="17">
    <location>
        <begin position="424"/>
        <end position="428"/>
    </location>
    <ligand>
        <name>AMP</name>
        <dbReference type="ChEBI" id="CHEBI:456215"/>
    </ligand>
</feature>
<dbReference type="EMBL" id="CP022384">
    <property type="protein sequence ID" value="ATA81730.1"/>
    <property type="molecule type" value="Genomic_DNA"/>
</dbReference>
<keyword evidence="9 18" id="KW-0630">Potassium</keyword>
<evidence type="ECO:0000256" key="4">
    <source>
        <dbReference type="ARBA" id="ARBA00009524"/>
    </source>
</evidence>
<dbReference type="KEGG" id="clk:CGC53_04870"/>
<dbReference type="InterPro" id="IPR000631">
    <property type="entry name" value="CARKD"/>
</dbReference>
<keyword evidence="6 17" id="KW-0547">Nucleotide-binding</keyword>
<accession>A0A250F9D1</accession>
<keyword evidence="10 17" id="KW-0520">NAD</keyword>
<evidence type="ECO:0000256" key="9">
    <source>
        <dbReference type="ARBA" id="ARBA00022958"/>
    </source>
</evidence>
<feature type="binding site" evidence="17">
    <location>
        <position position="337"/>
    </location>
    <ligand>
        <name>(6S)-NADPHX</name>
        <dbReference type="ChEBI" id="CHEBI:64076"/>
    </ligand>
</feature>
<dbReference type="GO" id="GO:0046496">
    <property type="term" value="P:nicotinamide nucleotide metabolic process"/>
    <property type="evidence" value="ECO:0007669"/>
    <property type="project" value="UniProtKB-UniRule"/>
</dbReference>
<dbReference type="Gene3D" id="3.40.50.10260">
    <property type="entry name" value="YjeF N-terminal domain"/>
    <property type="match status" value="1"/>
</dbReference>
<dbReference type="GO" id="GO:0052856">
    <property type="term" value="F:NAD(P)HX epimerase activity"/>
    <property type="evidence" value="ECO:0007669"/>
    <property type="project" value="UniProtKB-UniRule"/>
</dbReference>
<keyword evidence="8 17" id="KW-0521">NADP</keyword>
<comment type="catalytic activity">
    <reaction evidence="1 18 19">
        <text>(6R)-NADHX = (6S)-NADHX</text>
        <dbReference type="Rhea" id="RHEA:32215"/>
        <dbReference type="ChEBI" id="CHEBI:64074"/>
        <dbReference type="ChEBI" id="CHEBI:64075"/>
        <dbReference type="EC" id="5.1.99.6"/>
    </reaction>
</comment>
<protein>
    <recommendedName>
        <fullName evidence="19">Bifunctional NAD(P)H-hydrate repair enzyme</fullName>
    </recommendedName>
    <alternativeName>
        <fullName evidence="19">Nicotinamide nucleotide repair protein</fullName>
    </alternativeName>
    <domain>
        <recommendedName>
            <fullName evidence="19">ADP-dependent (S)-NAD(P)H-hydrate dehydratase</fullName>
            <ecNumber evidence="19">4.2.1.136</ecNumber>
        </recommendedName>
        <alternativeName>
            <fullName evidence="19">ADP-dependent NAD(P)HX dehydratase</fullName>
        </alternativeName>
    </domain>
    <domain>
        <recommendedName>
            <fullName evidence="19">NAD(P)H-hydrate epimerase</fullName>
            <ecNumber evidence="19">5.1.99.6</ecNumber>
        </recommendedName>
    </domain>
</protein>
<dbReference type="AlphaFoldDB" id="A0A250F9D1"/>
<comment type="catalytic activity">
    <reaction evidence="16 17 19">
        <text>(6S)-NADPHX + ADP = AMP + phosphate + NADPH + H(+)</text>
        <dbReference type="Rhea" id="RHEA:32235"/>
        <dbReference type="ChEBI" id="CHEBI:15378"/>
        <dbReference type="ChEBI" id="CHEBI:43474"/>
        <dbReference type="ChEBI" id="CHEBI:57783"/>
        <dbReference type="ChEBI" id="CHEBI:64076"/>
        <dbReference type="ChEBI" id="CHEBI:456215"/>
        <dbReference type="ChEBI" id="CHEBI:456216"/>
        <dbReference type="EC" id="4.2.1.136"/>
    </reaction>
</comment>
<comment type="function">
    <text evidence="14 19">Bifunctional enzyme that catalyzes the epimerization of the S- and R-forms of NAD(P)HX and the dehydration of the S-form of NAD(P)HX at the expense of ADP, which is converted to AMP. This allows the repair of both epimers of NAD(P)HX, a damaged form of NAD(P)H that is a result of enzymatic or heat-dependent hydration.</text>
</comment>
<proteinExistence type="inferred from homology"/>
<feature type="binding site" evidence="18">
    <location>
        <position position="165"/>
    </location>
    <ligand>
        <name>K(+)</name>
        <dbReference type="ChEBI" id="CHEBI:29103"/>
    </ligand>
</feature>
<evidence type="ECO:0000256" key="5">
    <source>
        <dbReference type="ARBA" id="ARBA00022723"/>
    </source>
</evidence>
<comment type="cofactor">
    <cofactor evidence="17">
        <name>Mg(2+)</name>
        <dbReference type="ChEBI" id="CHEBI:18420"/>
    </cofactor>
</comment>
<evidence type="ECO:0000313" key="22">
    <source>
        <dbReference type="EMBL" id="ATA81730.1"/>
    </source>
</evidence>
<evidence type="ECO:0000256" key="1">
    <source>
        <dbReference type="ARBA" id="ARBA00000013"/>
    </source>
</evidence>
<comment type="caution">
    <text evidence="18">Lacks conserved residue(s) required for the propagation of feature annotation.</text>
</comment>
<dbReference type="PANTHER" id="PTHR12592:SF0">
    <property type="entry name" value="ATP-DEPENDENT (S)-NAD(P)H-HYDRATE DEHYDRATASE"/>
    <property type="match status" value="1"/>
</dbReference>
<evidence type="ECO:0000256" key="6">
    <source>
        <dbReference type="ARBA" id="ARBA00022741"/>
    </source>
</evidence>
<feature type="domain" description="YjeF C-terminal" evidence="20">
    <location>
        <begin position="239"/>
        <end position="504"/>
    </location>
</feature>
<dbReference type="PROSITE" id="PS01050">
    <property type="entry name" value="YJEF_C_2"/>
    <property type="match status" value="1"/>
</dbReference>
<feature type="binding site" evidence="17">
    <location>
        <position position="452"/>
    </location>
    <ligand>
        <name>AMP</name>
        <dbReference type="ChEBI" id="CHEBI:456215"/>
    </ligand>
</feature>
<feature type="binding site" evidence="18">
    <location>
        <begin position="130"/>
        <end position="136"/>
    </location>
    <ligand>
        <name>(6S)-NADPHX</name>
        <dbReference type="ChEBI" id="CHEBI:64076"/>
    </ligand>
</feature>
<organism evidence="22 23">
    <name type="scientific">Capnocytophaga leadbetteri</name>
    <dbReference type="NCBI Taxonomy" id="327575"/>
    <lineage>
        <taxon>Bacteria</taxon>
        <taxon>Pseudomonadati</taxon>
        <taxon>Bacteroidota</taxon>
        <taxon>Flavobacteriia</taxon>
        <taxon>Flavobacteriales</taxon>
        <taxon>Flavobacteriaceae</taxon>
        <taxon>Capnocytophaga</taxon>
    </lineage>
</organism>
<feature type="binding site" evidence="18">
    <location>
        <begin position="57"/>
        <end position="61"/>
    </location>
    <ligand>
        <name>(6S)-NADPHX</name>
        <dbReference type="ChEBI" id="CHEBI:64076"/>
    </ligand>
</feature>
<evidence type="ECO:0000256" key="7">
    <source>
        <dbReference type="ARBA" id="ARBA00022840"/>
    </source>
</evidence>
<keyword evidence="13" id="KW-0511">Multifunctional enzyme</keyword>
<evidence type="ECO:0000256" key="15">
    <source>
        <dbReference type="ARBA" id="ARBA00048238"/>
    </source>
</evidence>
<evidence type="ECO:0000256" key="17">
    <source>
        <dbReference type="HAMAP-Rule" id="MF_01965"/>
    </source>
</evidence>
<comment type="similarity">
    <text evidence="3 19">In the N-terminal section; belongs to the NnrE/AIBP family.</text>
</comment>
<keyword evidence="23" id="KW-1185">Reference proteome</keyword>
<dbReference type="NCBIfam" id="TIGR00196">
    <property type="entry name" value="yjeF_cterm"/>
    <property type="match status" value="1"/>
</dbReference>
<comment type="cofactor">
    <cofactor evidence="18 19">
        <name>K(+)</name>
        <dbReference type="ChEBI" id="CHEBI:29103"/>
    </cofactor>
    <text evidence="18 19">Binds 1 potassium ion per subunit.</text>
</comment>
<feature type="domain" description="YjeF N-terminal" evidence="21">
    <location>
        <begin position="9"/>
        <end position="223"/>
    </location>
</feature>
<evidence type="ECO:0000259" key="21">
    <source>
        <dbReference type="PROSITE" id="PS51385"/>
    </source>
</evidence>
<keyword evidence="12 17" id="KW-0456">Lyase</keyword>
<evidence type="ECO:0000259" key="20">
    <source>
        <dbReference type="PROSITE" id="PS51383"/>
    </source>
</evidence>
<name>A0A250F9D1_9FLAO</name>
<evidence type="ECO:0000256" key="12">
    <source>
        <dbReference type="ARBA" id="ARBA00023239"/>
    </source>
</evidence>
<reference evidence="23" key="1">
    <citation type="submission" date="2017-06" db="EMBL/GenBank/DDBJ databases">
        <title>Capnocytophaga spp. assemblies.</title>
        <authorList>
            <person name="Gulvik C.A."/>
        </authorList>
    </citation>
    <scope>NUCLEOTIDE SEQUENCE [LARGE SCALE GENOMIC DNA]</scope>
    <source>
        <strain evidence="23">H6253</strain>
    </source>
</reference>
<dbReference type="InterPro" id="IPR036652">
    <property type="entry name" value="YjeF_N_dom_sf"/>
</dbReference>
<dbReference type="EC" id="4.2.1.136" evidence="19"/>
<dbReference type="CDD" id="cd01171">
    <property type="entry name" value="YXKO-related"/>
    <property type="match status" value="1"/>
</dbReference>
<feature type="binding site" evidence="18">
    <location>
        <position position="58"/>
    </location>
    <ligand>
        <name>K(+)</name>
        <dbReference type="ChEBI" id="CHEBI:29103"/>
    </ligand>
</feature>
<dbReference type="HAMAP" id="MF_01965">
    <property type="entry name" value="NADHX_dehydratase"/>
    <property type="match status" value="1"/>
</dbReference>
<dbReference type="Gene3D" id="3.40.1190.20">
    <property type="match status" value="1"/>
</dbReference>
<evidence type="ECO:0000256" key="3">
    <source>
        <dbReference type="ARBA" id="ARBA00006001"/>
    </source>
</evidence>
<dbReference type="PROSITE" id="PS51383">
    <property type="entry name" value="YJEF_C_3"/>
    <property type="match status" value="1"/>
</dbReference>
<dbReference type="InterPro" id="IPR029056">
    <property type="entry name" value="Ribokinase-like"/>
</dbReference>
<evidence type="ECO:0000256" key="8">
    <source>
        <dbReference type="ARBA" id="ARBA00022857"/>
    </source>
</evidence>
<gene>
    <name evidence="18" type="primary">nnrE</name>
    <name evidence="17" type="synonym">nnrD</name>
    <name evidence="22" type="ORF">CGC53_04870</name>
</gene>
<feature type="binding site" evidence="18">
    <location>
        <position position="126"/>
    </location>
    <ligand>
        <name>K(+)</name>
        <dbReference type="ChEBI" id="CHEBI:29103"/>
    </ligand>
</feature>
<keyword evidence="5 18" id="KW-0479">Metal-binding</keyword>
<dbReference type="PROSITE" id="PS51385">
    <property type="entry name" value="YJEF_N"/>
    <property type="match status" value="1"/>
</dbReference>
<dbReference type="EC" id="5.1.99.6" evidence="19"/>
<dbReference type="SUPFAM" id="SSF64153">
    <property type="entry name" value="YjeF N-terminal domain-like"/>
    <property type="match status" value="1"/>
</dbReference>
<evidence type="ECO:0000256" key="18">
    <source>
        <dbReference type="HAMAP-Rule" id="MF_01966"/>
    </source>
</evidence>
<dbReference type="RefSeq" id="WP_095913736.1">
    <property type="nucleotide sequence ID" value="NZ_CAUUPF010000013.1"/>
</dbReference>
<sequence length="504" mass="54823">MNLLTSQQLKQLDAYTIRTHKVSPWCLMERAADLLFQWVEQQLPCRNSFTILAGKGNNGGDGLALARKLIQAGKQVTVYILQVGSHSSDEYRQNESLLHAMGGVQPIVVDEHNYSKVVDFEEVVIDAVFGIGFKGDLPEWLQALFDWLNLEAAFRVYVLSVDMPSGLPTDMPPADAHAFVHPHMVLTFQCPKLPFFLPSTGKFIGKYEVLEVCGLAERGDKYADELFSEFHCVDATMIAEIRQSQHLEPRRRFSHKGTYGHALLVGGSYGKMGAVVLSGTAVLRNGAGLLTVAIPACGYTVLQTALPEAMVLTSDTDKHFSSIPILFTPSAIGVGVGWGTQPDTAAALADLFAQYPDTPFVIDADALNLLAQQPELCQALPQGAILTPHPKELERLIGKWTDDYDKLAKAKAFAHKHRVVLVLKDAYTVITDGTAFWINTTGCPALATAGSGDVLTGMLTALRTRGYGALQAAILGVYQHGQKGEEVASRIGEEALIARDLVTF</sequence>
<evidence type="ECO:0000256" key="11">
    <source>
        <dbReference type="ARBA" id="ARBA00023235"/>
    </source>
</evidence>
<dbReference type="GO" id="GO:0005524">
    <property type="term" value="F:ATP binding"/>
    <property type="evidence" value="ECO:0007669"/>
    <property type="project" value="UniProtKB-UniRule"/>
</dbReference>
<comment type="similarity">
    <text evidence="18">Belongs to the NnrE/AIBP family.</text>
</comment>
<dbReference type="NCBIfam" id="TIGR00197">
    <property type="entry name" value="yjeF_nterm"/>
    <property type="match status" value="1"/>
</dbReference>
<evidence type="ECO:0000256" key="16">
    <source>
        <dbReference type="ARBA" id="ARBA00049209"/>
    </source>
</evidence>
<comment type="catalytic activity">
    <reaction evidence="15 17 19">
        <text>(6S)-NADHX + ADP = AMP + phosphate + NADH + H(+)</text>
        <dbReference type="Rhea" id="RHEA:32223"/>
        <dbReference type="ChEBI" id="CHEBI:15378"/>
        <dbReference type="ChEBI" id="CHEBI:43474"/>
        <dbReference type="ChEBI" id="CHEBI:57945"/>
        <dbReference type="ChEBI" id="CHEBI:64074"/>
        <dbReference type="ChEBI" id="CHEBI:456215"/>
        <dbReference type="ChEBI" id="CHEBI:456216"/>
        <dbReference type="EC" id="4.2.1.136"/>
    </reaction>
</comment>
<comment type="similarity">
    <text evidence="4 19">In the C-terminal section; belongs to the NnrD/CARKD family.</text>
</comment>
<evidence type="ECO:0000256" key="2">
    <source>
        <dbReference type="ARBA" id="ARBA00000909"/>
    </source>
</evidence>
<dbReference type="HAMAP" id="MF_01966">
    <property type="entry name" value="NADHX_epimerase"/>
    <property type="match status" value="1"/>
</dbReference>
<dbReference type="InterPro" id="IPR030677">
    <property type="entry name" value="Nnr"/>
</dbReference>
<feature type="binding site" evidence="17">
    <location>
        <position position="389"/>
    </location>
    <ligand>
        <name>(6S)-NADPHX</name>
        <dbReference type="ChEBI" id="CHEBI:64076"/>
    </ligand>
</feature>
<comment type="similarity">
    <text evidence="17">Belongs to the NnrD/CARKD family.</text>
</comment>
<keyword evidence="7 17" id="KW-0067">ATP-binding</keyword>
<evidence type="ECO:0000256" key="10">
    <source>
        <dbReference type="ARBA" id="ARBA00023027"/>
    </source>
</evidence>
<dbReference type="Pfam" id="PF01256">
    <property type="entry name" value="Carb_kinase"/>
    <property type="match status" value="1"/>
</dbReference>
<dbReference type="InterPro" id="IPR004443">
    <property type="entry name" value="YjeF_N_dom"/>
</dbReference>
<comment type="catalytic activity">
    <reaction evidence="2 18 19">
        <text>(6R)-NADPHX = (6S)-NADPHX</text>
        <dbReference type="Rhea" id="RHEA:32227"/>
        <dbReference type="ChEBI" id="CHEBI:64076"/>
        <dbReference type="ChEBI" id="CHEBI:64077"/>
        <dbReference type="EC" id="5.1.99.6"/>
    </reaction>
</comment>
<feature type="binding site" evidence="17">
    <location>
        <position position="453"/>
    </location>
    <ligand>
        <name>(6S)-NADPHX</name>
        <dbReference type="ChEBI" id="CHEBI:64076"/>
    </ligand>
</feature>
<dbReference type="GO" id="GO:0052855">
    <property type="term" value="F:ADP-dependent NAD(P)H-hydrate dehydratase activity"/>
    <property type="evidence" value="ECO:0007669"/>
    <property type="project" value="UniProtKB-UniRule"/>
</dbReference>
<feature type="binding site" evidence="18">
    <location>
        <position position="162"/>
    </location>
    <ligand>
        <name>(6S)-NADPHX</name>
        <dbReference type="ChEBI" id="CHEBI:64076"/>
    </ligand>
</feature>
<keyword evidence="11 18" id="KW-0413">Isomerase</keyword>
<feature type="binding site" evidence="17">
    <location>
        <position position="274"/>
    </location>
    <ligand>
        <name>(6S)-NADPHX</name>
        <dbReference type="ChEBI" id="CHEBI:64076"/>
    </ligand>
</feature>
<comment type="function">
    <text evidence="17">Catalyzes the dehydration of the S-form of NAD(P)HX at the expense of ADP, which is converted to AMP. Together with NAD(P)HX epimerase, which catalyzes the epimerization of the S- and R-forms, the enzyme allows the repair of both epimers of NAD(P)HX, a damaged form of NAD(P)H that is a result of enzymatic or heat-dependent hydration.</text>
</comment>
<dbReference type="GO" id="GO:0046872">
    <property type="term" value="F:metal ion binding"/>
    <property type="evidence" value="ECO:0007669"/>
    <property type="project" value="UniProtKB-UniRule"/>
</dbReference>
<evidence type="ECO:0000313" key="23">
    <source>
        <dbReference type="Proteomes" id="UP000217276"/>
    </source>
</evidence>
<dbReference type="Pfam" id="PF03853">
    <property type="entry name" value="YjeF_N"/>
    <property type="match status" value="1"/>
</dbReference>
<comment type="function">
    <text evidence="18">Catalyzes the epimerization of the S- and R-forms of NAD(P)HX, a damaged form of NAD(P)H that is a result of enzymatic or heat-dependent hydration. This is a prerequisite for the S-specific NAD(P)H-hydrate dehydratase to allow the repair of both epimers of NAD(P)HX.</text>
</comment>
<evidence type="ECO:0000256" key="19">
    <source>
        <dbReference type="PIRNR" id="PIRNR017184"/>
    </source>
</evidence>
<dbReference type="Proteomes" id="UP000217276">
    <property type="component" value="Chromosome"/>
</dbReference>
<evidence type="ECO:0000256" key="13">
    <source>
        <dbReference type="ARBA" id="ARBA00023268"/>
    </source>
</evidence>
<dbReference type="InterPro" id="IPR017953">
    <property type="entry name" value="Carbohydrate_kinase_pred_CS"/>
</dbReference>
<dbReference type="PANTHER" id="PTHR12592">
    <property type="entry name" value="ATP-DEPENDENT (S)-NAD(P)H-HYDRATE DEHYDRATASE FAMILY MEMBER"/>
    <property type="match status" value="1"/>
</dbReference>
<evidence type="ECO:0000256" key="14">
    <source>
        <dbReference type="ARBA" id="ARBA00025153"/>
    </source>
</evidence>
<comment type="subunit">
    <text evidence="17">Homotetramer.</text>
</comment>
<dbReference type="GO" id="GO:0110051">
    <property type="term" value="P:metabolite repair"/>
    <property type="evidence" value="ECO:0007669"/>
    <property type="project" value="TreeGrafter"/>
</dbReference>
<dbReference type="PIRSF" id="PIRSF017184">
    <property type="entry name" value="Nnr"/>
    <property type="match status" value="1"/>
</dbReference>